<gene>
    <name evidence="2" type="ORF">FA14DRAFT_184884</name>
</gene>
<dbReference type="Proteomes" id="UP000245771">
    <property type="component" value="Unassembled WGS sequence"/>
</dbReference>
<sequence length="174" mass="18816">MKFVANFVALAFVAVAFALAPNDAYHEKLQGNINPDGIKHVDEQFTTCGTAGTRCLKLASGARAQDAAYYTINSTKAKCNGQWKLPGGNGETRESGDCLTTQRTSFLIECAKDKNANGQSNWLAVFFNDEDTNFLAYGDAKARFAQKGHTGPLTDQDSTKDNNPIVEIICPQGN</sequence>
<dbReference type="InParanoid" id="A0A316VF90"/>
<reference evidence="2 3" key="1">
    <citation type="journal article" date="2018" name="Mol. Biol. Evol.">
        <title>Broad Genomic Sampling Reveals a Smut Pathogenic Ancestry of the Fungal Clade Ustilaginomycotina.</title>
        <authorList>
            <person name="Kijpornyongpan T."/>
            <person name="Mondo S.J."/>
            <person name="Barry K."/>
            <person name="Sandor L."/>
            <person name="Lee J."/>
            <person name="Lipzen A."/>
            <person name="Pangilinan J."/>
            <person name="LaButti K."/>
            <person name="Hainaut M."/>
            <person name="Henrissat B."/>
            <person name="Grigoriev I.V."/>
            <person name="Spatafora J.W."/>
            <person name="Aime M.C."/>
        </authorList>
    </citation>
    <scope>NUCLEOTIDE SEQUENCE [LARGE SCALE GENOMIC DNA]</scope>
    <source>
        <strain evidence="2 3">MCA 3882</strain>
    </source>
</reference>
<dbReference type="EMBL" id="KZ819603">
    <property type="protein sequence ID" value="PWN36299.1"/>
    <property type="molecule type" value="Genomic_DNA"/>
</dbReference>
<dbReference type="GeneID" id="37023195"/>
<proteinExistence type="predicted"/>
<feature type="chain" id="PRO_5016367331" description="Secreted protein" evidence="1">
    <location>
        <begin position="19"/>
        <end position="174"/>
    </location>
</feature>
<keyword evidence="1" id="KW-0732">Signal</keyword>
<organism evidence="2 3">
    <name type="scientific">Meira miltonrushii</name>
    <dbReference type="NCBI Taxonomy" id="1280837"/>
    <lineage>
        <taxon>Eukaryota</taxon>
        <taxon>Fungi</taxon>
        <taxon>Dikarya</taxon>
        <taxon>Basidiomycota</taxon>
        <taxon>Ustilaginomycotina</taxon>
        <taxon>Exobasidiomycetes</taxon>
        <taxon>Exobasidiales</taxon>
        <taxon>Brachybasidiaceae</taxon>
        <taxon>Meira</taxon>
    </lineage>
</organism>
<evidence type="ECO:0000313" key="2">
    <source>
        <dbReference type="EMBL" id="PWN36299.1"/>
    </source>
</evidence>
<dbReference type="RefSeq" id="XP_025356601.1">
    <property type="nucleotide sequence ID" value="XM_025501414.1"/>
</dbReference>
<evidence type="ECO:0000256" key="1">
    <source>
        <dbReference type="SAM" id="SignalP"/>
    </source>
</evidence>
<protein>
    <recommendedName>
        <fullName evidence="4">Secreted protein</fullName>
    </recommendedName>
</protein>
<evidence type="ECO:0000313" key="3">
    <source>
        <dbReference type="Proteomes" id="UP000245771"/>
    </source>
</evidence>
<keyword evidence="3" id="KW-1185">Reference proteome</keyword>
<feature type="signal peptide" evidence="1">
    <location>
        <begin position="1"/>
        <end position="18"/>
    </location>
</feature>
<name>A0A316VF90_9BASI</name>
<accession>A0A316VF90</accession>
<evidence type="ECO:0008006" key="4">
    <source>
        <dbReference type="Google" id="ProtNLM"/>
    </source>
</evidence>
<dbReference type="AlphaFoldDB" id="A0A316VF90"/>